<proteinExistence type="inferred from homology"/>
<protein>
    <submittedName>
        <fullName evidence="2">Uncharacterized protein</fullName>
    </submittedName>
</protein>
<dbReference type="AlphaFoldDB" id="A0A0F9LP01"/>
<accession>A0A0F9LP01</accession>
<name>A0A0F9LP01_9ZZZZ</name>
<gene>
    <name evidence="2" type="ORF">LCGC14_1253570</name>
</gene>
<evidence type="ECO:0000256" key="1">
    <source>
        <dbReference type="ARBA" id="ARBA00009820"/>
    </source>
</evidence>
<reference evidence="2" key="1">
    <citation type="journal article" date="2015" name="Nature">
        <title>Complex archaea that bridge the gap between prokaryotes and eukaryotes.</title>
        <authorList>
            <person name="Spang A."/>
            <person name="Saw J.H."/>
            <person name="Jorgensen S.L."/>
            <person name="Zaremba-Niedzwiedzka K."/>
            <person name="Martijn J."/>
            <person name="Lind A.E."/>
            <person name="van Eijk R."/>
            <person name="Schleper C."/>
            <person name="Guy L."/>
            <person name="Ettema T.J."/>
        </authorList>
    </citation>
    <scope>NUCLEOTIDE SEQUENCE</scope>
</reference>
<evidence type="ECO:0000313" key="2">
    <source>
        <dbReference type="EMBL" id="KKM88951.1"/>
    </source>
</evidence>
<dbReference type="Pfam" id="PF07676">
    <property type="entry name" value="PD40"/>
    <property type="match status" value="3"/>
</dbReference>
<sequence length="308" mass="34705">MKTIFGLLCLVMMSGSLPAQENNLRSSLEIFDITTNNRKVIMVEDAHFEAPNWTTDGKNFIINQQGKLYKISMDGKRKENIPIENLGKMNNDHGISFDGKTLAVSNNDAIEGTTSNGSRIYTTSILGGKPKLITPQYVSYWHGWSPDGKYLVYTAERNDNFDIYRIPSKGGKEKRLTNSPALDDGPEYSPDGKYIYYNTVETGSMEIWRMLANGKQKEQLTDDTYSNWFAHPSPDGKHFVFISYLEDQGKNHPAMKEVALRLYTFEDGSIRTLCTFTGGQGTINVPSWSQDSRHFAFVSYQAIGNSPK</sequence>
<dbReference type="SUPFAM" id="SSF82171">
    <property type="entry name" value="DPP6 N-terminal domain-like"/>
    <property type="match status" value="1"/>
</dbReference>
<dbReference type="EMBL" id="LAZR01006891">
    <property type="protein sequence ID" value="KKM88951.1"/>
    <property type="molecule type" value="Genomic_DNA"/>
</dbReference>
<comment type="caution">
    <text evidence="2">The sequence shown here is derived from an EMBL/GenBank/DDBJ whole genome shotgun (WGS) entry which is preliminary data.</text>
</comment>
<dbReference type="InterPro" id="IPR011659">
    <property type="entry name" value="WD40"/>
</dbReference>
<dbReference type="PANTHER" id="PTHR36842">
    <property type="entry name" value="PROTEIN TOLB HOMOLOG"/>
    <property type="match status" value="1"/>
</dbReference>
<comment type="similarity">
    <text evidence="1">Belongs to the TolB family.</text>
</comment>
<organism evidence="2">
    <name type="scientific">marine sediment metagenome</name>
    <dbReference type="NCBI Taxonomy" id="412755"/>
    <lineage>
        <taxon>unclassified sequences</taxon>
        <taxon>metagenomes</taxon>
        <taxon>ecological metagenomes</taxon>
    </lineage>
</organism>
<dbReference type="InterPro" id="IPR011042">
    <property type="entry name" value="6-blade_b-propeller_TolB-like"/>
</dbReference>
<dbReference type="PANTHER" id="PTHR36842:SF1">
    <property type="entry name" value="PROTEIN TOLB"/>
    <property type="match status" value="1"/>
</dbReference>
<dbReference type="Gene3D" id="2.120.10.30">
    <property type="entry name" value="TolB, C-terminal domain"/>
    <property type="match status" value="1"/>
</dbReference>